<evidence type="ECO:0000256" key="10">
    <source>
        <dbReference type="ARBA" id="ARBA00031484"/>
    </source>
</evidence>
<protein>
    <recommendedName>
        <fullName evidence="2">Parvulin-like PPIase</fullName>
    </recommendedName>
    <alternativeName>
        <fullName evidence="9">Peptidyl-prolyl cis-trans isomerase plp</fullName>
    </alternativeName>
    <alternativeName>
        <fullName evidence="12">Periplasmic chaperone PpiD</fullName>
    </alternativeName>
    <alternativeName>
        <fullName evidence="13">Periplasmic folding chaperone</fullName>
    </alternativeName>
    <alternativeName>
        <fullName evidence="10">Rotamase plp</fullName>
    </alternativeName>
</protein>
<evidence type="ECO:0000256" key="4">
    <source>
        <dbReference type="ARBA" id="ARBA00022519"/>
    </source>
</evidence>
<proteinExistence type="inferred from homology"/>
<evidence type="ECO:0000256" key="3">
    <source>
        <dbReference type="ARBA" id="ARBA00022475"/>
    </source>
</evidence>
<keyword evidence="14" id="KW-0697">Rotamase</keyword>
<keyword evidence="5" id="KW-0812">Transmembrane</keyword>
<reference evidence="16 17" key="1">
    <citation type="submission" date="2019-12" db="EMBL/GenBank/DDBJ databases">
        <title>Genomic-based taxomic classification of the family Erythrobacteraceae.</title>
        <authorList>
            <person name="Xu L."/>
        </authorList>
    </citation>
    <scope>NUCLEOTIDE SEQUENCE [LARGE SCALE GENOMIC DNA]</scope>
    <source>
        <strain evidence="16 17">SW-109</strain>
    </source>
</reference>
<evidence type="ECO:0000256" key="2">
    <source>
        <dbReference type="ARBA" id="ARBA00018370"/>
    </source>
</evidence>
<evidence type="ECO:0000259" key="15">
    <source>
        <dbReference type="PROSITE" id="PS50198"/>
    </source>
</evidence>
<evidence type="ECO:0000313" key="17">
    <source>
        <dbReference type="Proteomes" id="UP000471435"/>
    </source>
</evidence>
<dbReference type="InterPro" id="IPR027304">
    <property type="entry name" value="Trigger_fact/SurA_dom_sf"/>
</dbReference>
<evidence type="ECO:0000256" key="9">
    <source>
        <dbReference type="ARBA" id="ARBA00030642"/>
    </source>
</evidence>
<dbReference type="EMBL" id="WTYP01000001">
    <property type="protein sequence ID" value="MXP46568.1"/>
    <property type="molecule type" value="Genomic_DNA"/>
</dbReference>
<evidence type="ECO:0000256" key="13">
    <source>
        <dbReference type="ARBA" id="ARBA00042775"/>
    </source>
</evidence>
<dbReference type="InterPro" id="IPR052029">
    <property type="entry name" value="PpiD_chaperone"/>
</dbReference>
<dbReference type="Gene3D" id="3.10.50.40">
    <property type="match status" value="1"/>
</dbReference>
<name>A0A6I4UYA9_9SPHN</name>
<evidence type="ECO:0000256" key="11">
    <source>
        <dbReference type="ARBA" id="ARBA00038408"/>
    </source>
</evidence>
<evidence type="ECO:0000256" key="5">
    <source>
        <dbReference type="ARBA" id="ARBA00022692"/>
    </source>
</evidence>
<comment type="similarity">
    <text evidence="11">Belongs to the PpiD chaperone family.</text>
</comment>
<evidence type="ECO:0000313" key="16">
    <source>
        <dbReference type="EMBL" id="MXP46568.1"/>
    </source>
</evidence>
<dbReference type="InterPro" id="IPR000297">
    <property type="entry name" value="PPIase_PpiC"/>
</dbReference>
<keyword evidence="7" id="KW-0472">Membrane</keyword>
<keyword evidence="6" id="KW-1133">Transmembrane helix</keyword>
<dbReference type="InterPro" id="IPR046357">
    <property type="entry name" value="PPIase_dom_sf"/>
</dbReference>
<evidence type="ECO:0000256" key="8">
    <source>
        <dbReference type="ARBA" id="ARBA00023186"/>
    </source>
</evidence>
<evidence type="ECO:0000256" key="14">
    <source>
        <dbReference type="PROSITE-ProRule" id="PRU00278"/>
    </source>
</evidence>
<evidence type="ECO:0000256" key="7">
    <source>
        <dbReference type="ARBA" id="ARBA00023136"/>
    </source>
</evidence>
<organism evidence="16 17">
    <name type="scientific">Pontixanthobacter luteolus</name>
    <dbReference type="NCBI Taxonomy" id="295089"/>
    <lineage>
        <taxon>Bacteria</taxon>
        <taxon>Pseudomonadati</taxon>
        <taxon>Pseudomonadota</taxon>
        <taxon>Alphaproteobacteria</taxon>
        <taxon>Sphingomonadales</taxon>
        <taxon>Erythrobacteraceae</taxon>
        <taxon>Pontixanthobacter</taxon>
    </lineage>
</organism>
<sequence length="644" mass="68848">MISLIRKMFQSKLGIFLTLAFLAVIAFAFASADVSTLGGGGVASGEQVAVVGDDKISASDLSRAASAAVDNARQQNPTLSMQSFVEQDGLETVLDQLTERFAISAFAERFGLRAGTNLVNSEIINIPAFRGSDGNFDEETYRAALGQRGMSEAFFRDDLRAGLLARQLLVPASFGAKTPDKFAVRYASLLRESREGAISIIPAAAFAPTNDPTDAQLKAFYEETRGDYIRPERRVIRYATFSSDALGDRAEPTAQEIAAYYEENRSVYAPSETRTMTQLIVPTQQAAAAIQQRVSAGGSLEAAAREAGLQTAKIGPVTRADLSAQASAAVAQAVFTADRGAIAAPARSGLGFHVARVDQIDRKAGRNLEQARPEILTALRQDKRRRALADLAAEIEERIDDGAALSEVADDMSLELVSTKPVTGAGIVYGSTAQERIPDVLAPALQTAFQMDESEPQLAEIVPGQTYLVFEVSDITDSAAAPLAEIKQGVIGAWKLSEGTKKAKAAADRILKRVEGGDTLAAAAQAEETTLPRPDAVKLTRAQLAQMGGQVPAPLALFFSMAEGTTKRLEAPRDGGWFVIRLNDIEAGTIATDDPLFEQTKRELSIQSGREYGAQLRTAISKEMGIDKNEAAIEALRKQLSGDL</sequence>
<dbReference type="RefSeq" id="WP_160729787.1">
    <property type="nucleotide sequence ID" value="NZ_WTYP01000001.1"/>
</dbReference>
<dbReference type="PANTHER" id="PTHR47529:SF1">
    <property type="entry name" value="PERIPLASMIC CHAPERONE PPID"/>
    <property type="match status" value="1"/>
</dbReference>
<keyword evidence="3" id="KW-1003">Cell membrane</keyword>
<dbReference type="Pfam" id="PF13624">
    <property type="entry name" value="SurA_N_3"/>
    <property type="match status" value="1"/>
</dbReference>
<comment type="subcellular location">
    <subcellularLocation>
        <location evidence="1">Cell inner membrane</location>
        <topology evidence="1">Single-pass type II membrane protein</topology>
        <orientation evidence="1">Periplasmic side</orientation>
    </subcellularLocation>
</comment>
<accession>A0A6I4UYA9</accession>
<keyword evidence="14 16" id="KW-0413">Isomerase</keyword>
<dbReference type="AlphaFoldDB" id="A0A6I4UYA9"/>
<dbReference type="Proteomes" id="UP000471435">
    <property type="component" value="Unassembled WGS sequence"/>
</dbReference>
<evidence type="ECO:0000256" key="1">
    <source>
        <dbReference type="ARBA" id="ARBA00004382"/>
    </source>
</evidence>
<evidence type="ECO:0000256" key="12">
    <source>
        <dbReference type="ARBA" id="ARBA00040743"/>
    </source>
</evidence>
<dbReference type="Pfam" id="PF13145">
    <property type="entry name" value="Rotamase_2"/>
    <property type="match status" value="1"/>
</dbReference>
<dbReference type="SUPFAM" id="SSF54534">
    <property type="entry name" value="FKBP-like"/>
    <property type="match status" value="1"/>
</dbReference>
<comment type="caution">
    <text evidence="16">The sequence shown here is derived from an EMBL/GenBank/DDBJ whole genome shotgun (WGS) entry which is preliminary data.</text>
</comment>
<keyword evidence="8" id="KW-0143">Chaperone</keyword>
<evidence type="ECO:0000256" key="6">
    <source>
        <dbReference type="ARBA" id="ARBA00022989"/>
    </source>
</evidence>
<dbReference type="OrthoDB" id="9768393at2"/>
<dbReference type="GO" id="GO:0003755">
    <property type="term" value="F:peptidyl-prolyl cis-trans isomerase activity"/>
    <property type="evidence" value="ECO:0007669"/>
    <property type="project" value="UniProtKB-KW"/>
</dbReference>
<dbReference type="Gene3D" id="1.10.4030.10">
    <property type="entry name" value="Porin chaperone SurA, peptide-binding domain"/>
    <property type="match status" value="1"/>
</dbReference>
<dbReference type="GO" id="GO:0005886">
    <property type="term" value="C:plasma membrane"/>
    <property type="evidence" value="ECO:0007669"/>
    <property type="project" value="UniProtKB-SubCell"/>
</dbReference>
<feature type="domain" description="PpiC" evidence="15">
    <location>
        <begin position="249"/>
        <end position="359"/>
    </location>
</feature>
<dbReference type="SUPFAM" id="SSF109998">
    <property type="entry name" value="Triger factor/SurA peptide-binding domain-like"/>
    <property type="match status" value="1"/>
</dbReference>
<keyword evidence="17" id="KW-1185">Reference proteome</keyword>
<keyword evidence="4" id="KW-0997">Cell inner membrane</keyword>
<gene>
    <name evidence="16" type="ORF">GRI43_04045</name>
</gene>
<dbReference type="PROSITE" id="PS50198">
    <property type="entry name" value="PPIC_PPIASE_2"/>
    <property type="match status" value="1"/>
</dbReference>
<dbReference type="PANTHER" id="PTHR47529">
    <property type="entry name" value="PEPTIDYL-PROLYL CIS-TRANS ISOMERASE D"/>
    <property type="match status" value="1"/>
</dbReference>